<dbReference type="RefSeq" id="WP_242859989.1">
    <property type="nucleotide sequence ID" value="NZ_CZBP01000037.1"/>
</dbReference>
<feature type="region of interest" description="Disordered" evidence="1">
    <location>
        <begin position="31"/>
        <end position="110"/>
    </location>
</feature>
<gene>
    <name evidence="2" type="ORF">ERS852569_03431</name>
</gene>
<name>A0A174VU64_9FIRM</name>
<feature type="compositionally biased region" description="Basic residues" evidence="1">
    <location>
        <begin position="79"/>
        <end position="90"/>
    </location>
</feature>
<dbReference type="InterPro" id="IPR046313">
    <property type="entry name" value="DUF6465"/>
</dbReference>
<reference evidence="2 3" key="1">
    <citation type="submission" date="2015-09" db="EMBL/GenBank/DDBJ databases">
        <authorList>
            <consortium name="Pathogen Informatics"/>
        </authorList>
    </citation>
    <scope>NUCLEOTIDE SEQUENCE [LARGE SCALE GENOMIC DNA]</scope>
    <source>
        <strain evidence="2 3">2789STDY5834957</strain>
    </source>
</reference>
<evidence type="ECO:0000313" key="2">
    <source>
        <dbReference type="EMBL" id="CUQ36881.1"/>
    </source>
</evidence>
<dbReference type="Proteomes" id="UP000095762">
    <property type="component" value="Unassembled WGS sequence"/>
</dbReference>
<dbReference type="AlphaFoldDB" id="A0A174VU64"/>
<accession>A0A174VU64</accession>
<dbReference type="Pfam" id="PF20069">
    <property type="entry name" value="DUF6465"/>
    <property type="match status" value="1"/>
</dbReference>
<feature type="compositionally biased region" description="Basic and acidic residues" evidence="1">
    <location>
        <begin position="38"/>
        <end position="78"/>
    </location>
</feature>
<dbReference type="EMBL" id="CZBP01000037">
    <property type="protein sequence ID" value="CUQ36881.1"/>
    <property type="molecule type" value="Genomic_DNA"/>
</dbReference>
<feature type="compositionally biased region" description="Basic and acidic residues" evidence="1">
    <location>
        <begin position="91"/>
        <end position="104"/>
    </location>
</feature>
<sequence>MARRKATTKTDIPVEDTDKINAEITKSPAAEVSVKTKTVKDDFMNPPEVKEATQEETKDTVKETAITEKAPAKEDTKTPAKKPTARKSVKKVSEKPVKAVEKKPATRRTAKKESAAEIYIQYLGKELSTKNVLENIKNLWTGEMGRKEKDLKDVKVYIKPEENKAYFVINGNETGYIWL</sequence>
<proteinExistence type="predicted"/>
<evidence type="ECO:0000313" key="3">
    <source>
        <dbReference type="Proteomes" id="UP000095762"/>
    </source>
</evidence>
<organism evidence="2 3">
    <name type="scientific">Blautia obeum</name>
    <dbReference type="NCBI Taxonomy" id="40520"/>
    <lineage>
        <taxon>Bacteria</taxon>
        <taxon>Bacillati</taxon>
        <taxon>Bacillota</taxon>
        <taxon>Clostridia</taxon>
        <taxon>Lachnospirales</taxon>
        <taxon>Lachnospiraceae</taxon>
        <taxon>Blautia</taxon>
    </lineage>
</organism>
<evidence type="ECO:0000256" key="1">
    <source>
        <dbReference type="SAM" id="MobiDB-lite"/>
    </source>
</evidence>
<protein>
    <submittedName>
        <fullName evidence="2">Uncharacterized protein</fullName>
    </submittedName>
</protein>